<dbReference type="GO" id="GO:0008965">
    <property type="term" value="F:phosphoenolpyruvate-protein phosphotransferase activity"/>
    <property type="evidence" value="ECO:0007669"/>
    <property type="project" value="UniProtKB-EC"/>
</dbReference>
<evidence type="ECO:0000256" key="3">
    <source>
        <dbReference type="ARBA" id="ARBA00004496"/>
    </source>
</evidence>
<dbReference type="PANTHER" id="PTHR46244:SF6">
    <property type="entry name" value="PHOSPHOENOLPYRUVATE-PROTEIN PHOSPHOTRANSFERASE"/>
    <property type="match status" value="1"/>
</dbReference>
<dbReference type="NCBIfam" id="TIGR01003">
    <property type="entry name" value="PTS_HPr_family"/>
    <property type="match status" value="1"/>
</dbReference>
<dbReference type="PROSITE" id="PS51093">
    <property type="entry name" value="PTS_EIIA_TYPE_1"/>
    <property type="match status" value="1"/>
</dbReference>
<dbReference type="GO" id="GO:0005737">
    <property type="term" value="C:cytoplasm"/>
    <property type="evidence" value="ECO:0007669"/>
    <property type="project" value="UniProtKB-SubCell"/>
</dbReference>
<dbReference type="NCBIfam" id="TIGR00830">
    <property type="entry name" value="PTBA"/>
    <property type="match status" value="1"/>
</dbReference>
<dbReference type="SUPFAM" id="SSF52009">
    <property type="entry name" value="Phosphohistidine domain"/>
    <property type="match status" value="1"/>
</dbReference>
<evidence type="ECO:0000256" key="10">
    <source>
        <dbReference type="ARBA" id="ARBA00022683"/>
    </source>
</evidence>
<dbReference type="PRINTS" id="PR00107">
    <property type="entry name" value="PHOSPHOCPHPR"/>
</dbReference>
<evidence type="ECO:0000256" key="12">
    <source>
        <dbReference type="ARBA" id="ARBA00022777"/>
    </source>
</evidence>
<dbReference type="InterPro" id="IPR050499">
    <property type="entry name" value="PEP-utilizing_PTS_enzyme"/>
</dbReference>
<proteinExistence type="inferred from homology"/>
<keyword evidence="11" id="KW-0479">Metal-binding</keyword>
<dbReference type="SUPFAM" id="SSF51261">
    <property type="entry name" value="Duplicated hybrid motif"/>
    <property type="match status" value="1"/>
</dbReference>
<evidence type="ECO:0000256" key="1">
    <source>
        <dbReference type="ARBA" id="ARBA00000683"/>
    </source>
</evidence>
<dbReference type="InterPro" id="IPR023151">
    <property type="entry name" value="PEP_util_CS"/>
</dbReference>
<dbReference type="InterPro" id="IPR006141">
    <property type="entry name" value="Intein_N"/>
</dbReference>
<keyword evidence="9 16" id="KW-0808">Transferase</keyword>
<feature type="domain" description="PTS EIIA type-1" evidence="14">
    <location>
        <begin position="32"/>
        <end position="135"/>
    </location>
</feature>
<dbReference type="SUPFAM" id="SSF47831">
    <property type="entry name" value="Enzyme I of the PEP:sugar phosphotransferase system HPr-binding (sub)domain"/>
    <property type="match status" value="1"/>
</dbReference>
<organism evidence="16 17">
    <name type="scientific">Candidatus Avelusimicrobium gallicola</name>
    <dbReference type="NCBI Taxonomy" id="2562704"/>
    <lineage>
        <taxon>Bacteria</taxon>
        <taxon>Pseudomonadati</taxon>
        <taxon>Elusimicrobiota</taxon>
        <taxon>Elusimicrobia</taxon>
        <taxon>Elusimicrobiales</taxon>
        <taxon>Elusimicrobiaceae</taxon>
        <taxon>Candidatus Avelusimicrobium</taxon>
    </lineage>
</organism>
<dbReference type="PRINTS" id="PR01736">
    <property type="entry name" value="PHPHTRNFRASE"/>
</dbReference>
<dbReference type="Gene3D" id="3.50.30.10">
    <property type="entry name" value="Phosphohistidine domain"/>
    <property type="match status" value="1"/>
</dbReference>
<evidence type="ECO:0000256" key="7">
    <source>
        <dbReference type="ARBA" id="ARBA00022490"/>
    </source>
</evidence>
<sequence length="835" mass="88335">MEVTFEGVFMSNTFTVYSPVAGVAVPLEKVPDPVFSEHMLGDGIAIDPVEDTVFALFDGKIINFNKESHAFVLGANGVEVLVHVGLETVTLKGEGFTPLAKTGDMVKKGQPLLKFDPNVIAQKAASPLVMVVVTTPPESSVANKADGILKVGDPLFQLPSVQAVEASSSDEPLTQSAPITVINPNGLHARPAGVLAQMALKYPFTVEIVKQGTAANAKSVVAIMGMALAYNDTVTLRAGGPQDQAKAFLAQLETAFKEGLGENTFPAPAPTAAPASSEQKALTACAGLAFGKAFLYHAADIAFEENAADSAAEQKRLTDTLQAVIAETESKIASEKNEEAKAILGAHLSILQDPELAKQAQQSVQAGKSAAYAISEAIRASIGVLQKTANAFLMERAADLKDLRRALLLRLGGKSQTAPQVPQGCILVAEELLPSEASALEGQVAGVLLAAGSPTAHASIILRNMGIPTVVRGGQKVLDIPAGTSICLDADHALFTANPTPQQQADFSKRLDQHRQERLAQEQAAHEKACTQDGVQIWVEGNVSNEKEAARAITNGADGLGLVRTEFLFHGRTQAPSQQEQQTAYQAVVNAAQGRPVTLRTLDAGGDKPLPFVHIPKEENPIVGIRGIRAFKHNEAFFRTQLRAMLSVAPQTGNLRIMLPMVAFSEEMDFFRQVILEEKQALGVKNNVQIGMMVEVPSAALSSRQMAERADFFSIGTNDLTQYTLAIDRGHKELSVLADSLHPAVLRLIGLTCEGARQQGKPVAVCGAMAGDLTAIPFLIGLGVTELAVGAGAVAQIKALVRRLDSRRCGQAAQKAVTLASAKEVRALAKAEFGV</sequence>
<keyword evidence="6" id="KW-0813">Transport</keyword>
<dbReference type="InterPro" id="IPR035895">
    <property type="entry name" value="HPr-like_sf"/>
</dbReference>
<dbReference type="InterPro" id="IPR006318">
    <property type="entry name" value="PTS_EI-like"/>
</dbReference>
<dbReference type="PROSITE" id="PS00589">
    <property type="entry name" value="PTS_HPR_SER"/>
    <property type="match status" value="1"/>
</dbReference>
<evidence type="ECO:0000256" key="11">
    <source>
        <dbReference type="ARBA" id="ARBA00022723"/>
    </source>
</evidence>
<dbReference type="Pfam" id="PF00381">
    <property type="entry name" value="PTS-HPr"/>
    <property type="match status" value="1"/>
</dbReference>
<comment type="caution">
    <text evidence="16">The sequence shown here is derived from an EMBL/GenBank/DDBJ whole genome shotgun (WGS) entry which is preliminary data.</text>
</comment>
<dbReference type="InterPro" id="IPR036637">
    <property type="entry name" value="Phosphohistidine_dom_sf"/>
</dbReference>
<dbReference type="AlphaFoldDB" id="A0A1Y4DDU2"/>
<keyword evidence="10" id="KW-0598">Phosphotransferase system</keyword>
<dbReference type="Pfam" id="PF05524">
    <property type="entry name" value="PEP-utilisers_N"/>
    <property type="match status" value="1"/>
</dbReference>
<dbReference type="CDD" id="cd00367">
    <property type="entry name" value="PTS-HPr_like"/>
    <property type="match status" value="1"/>
</dbReference>
<dbReference type="InterPro" id="IPR040442">
    <property type="entry name" value="Pyrv_kinase-like_dom_sf"/>
</dbReference>
<evidence type="ECO:0000256" key="4">
    <source>
        <dbReference type="ARBA" id="ARBA00007837"/>
    </source>
</evidence>
<keyword evidence="8" id="KW-0762">Sugar transport</keyword>
<dbReference type="InterPro" id="IPR000032">
    <property type="entry name" value="HPr-like"/>
</dbReference>
<dbReference type="Gene3D" id="3.20.20.60">
    <property type="entry name" value="Phosphoenolpyruvate-binding domains"/>
    <property type="match status" value="1"/>
</dbReference>
<dbReference type="EMBL" id="NFJD01000001">
    <property type="protein sequence ID" value="OUO57267.1"/>
    <property type="molecule type" value="Genomic_DNA"/>
</dbReference>
<reference evidence="17" key="1">
    <citation type="submission" date="2017-04" db="EMBL/GenBank/DDBJ databases">
        <title>Function of individual gut microbiota members based on whole genome sequencing of pure cultures obtained from chicken caecum.</title>
        <authorList>
            <person name="Medvecky M."/>
            <person name="Cejkova D."/>
            <person name="Polansky O."/>
            <person name="Karasova D."/>
            <person name="Kubasova T."/>
            <person name="Cizek A."/>
            <person name="Rychlik I."/>
        </authorList>
    </citation>
    <scope>NUCLEOTIDE SEQUENCE [LARGE SCALE GENOMIC DNA]</scope>
    <source>
        <strain evidence="17">An273</strain>
    </source>
</reference>
<evidence type="ECO:0000313" key="16">
    <source>
        <dbReference type="EMBL" id="OUO57267.1"/>
    </source>
</evidence>
<comment type="similarity">
    <text evidence="4">Belongs to the PEP-utilizing enzyme family.</text>
</comment>
<dbReference type="Gene3D" id="3.30.1340.10">
    <property type="entry name" value="HPr-like"/>
    <property type="match status" value="1"/>
</dbReference>
<dbReference type="InterPro" id="IPR001127">
    <property type="entry name" value="PTS_EIIA_1_perm"/>
</dbReference>
<dbReference type="Proteomes" id="UP000196368">
    <property type="component" value="Unassembled WGS sequence"/>
</dbReference>
<dbReference type="GO" id="GO:0009401">
    <property type="term" value="P:phosphoenolpyruvate-dependent sugar phosphotransferase system"/>
    <property type="evidence" value="ECO:0007669"/>
    <property type="project" value="UniProtKB-KW"/>
</dbReference>
<dbReference type="InterPro" id="IPR002114">
    <property type="entry name" value="PTS_HPr_Ser_P_site"/>
</dbReference>
<dbReference type="PROSITE" id="PS00742">
    <property type="entry name" value="PEP_ENZYMES_2"/>
    <property type="match status" value="1"/>
</dbReference>
<dbReference type="Pfam" id="PF02896">
    <property type="entry name" value="PEP-utilizers_C"/>
    <property type="match status" value="1"/>
</dbReference>
<evidence type="ECO:0000256" key="2">
    <source>
        <dbReference type="ARBA" id="ARBA00001946"/>
    </source>
</evidence>
<dbReference type="InterPro" id="IPR036618">
    <property type="entry name" value="PtsI_HPr-bd_sf"/>
</dbReference>
<evidence type="ECO:0000256" key="9">
    <source>
        <dbReference type="ARBA" id="ARBA00022679"/>
    </source>
</evidence>
<comment type="cofactor">
    <cofactor evidence="2">
        <name>Mg(2+)</name>
        <dbReference type="ChEBI" id="CHEBI:18420"/>
    </cofactor>
</comment>
<dbReference type="GO" id="GO:0016301">
    <property type="term" value="F:kinase activity"/>
    <property type="evidence" value="ECO:0007669"/>
    <property type="project" value="UniProtKB-KW"/>
</dbReference>
<feature type="domain" description="HPr" evidence="15">
    <location>
        <begin position="174"/>
        <end position="263"/>
    </location>
</feature>
<dbReference type="EC" id="2.7.3.9" evidence="5"/>
<dbReference type="Gene3D" id="1.10.274.10">
    <property type="entry name" value="PtsI, HPr-binding domain"/>
    <property type="match status" value="1"/>
</dbReference>
<evidence type="ECO:0000256" key="8">
    <source>
        <dbReference type="ARBA" id="ARBA00022597"/>
    </source>
</evidence>
<evidence type="ECO:0000259" key="15">
    <source>
        <dbReference type="PROSITE" id="PS51350"/>
    </source>
</evidence>
<dbReference type="GO" id="GO:0046872">
    <property type="term" value="F:metal ion binding"/>
    <property type="evidence" value="ECO:0007669"/>
    <property type="project" value="UniProtKB-KW"/>
</dbReference>
<evidence type="ECO:0000259" key="14">
    <source>
        <dbReference type="PROSITE" id="PS51093"/>
    </source>
</evidence>
<comment type="subcellular location">
    <subcellularLocation>
        <location evidence="3">Cytoplasm</location>
    </subcellularLocation>
</comment>
<dbReference type="InterPro" id="IPR000121">
    <property type="entry name" value="PEP_util_C"/>
</dbReference>
<dbReference type="PROSITE" id="PS51350">
    <property type="entry name" value="PTS_HPR_DOM"/>
    <property type="match status" value="1"/>
</dbReference>
<keyword evidence="16" id="KW-0670">Pyruvate</keyword>
<evidence type="ECO:0000256" key="6">
    <source>
        <dbReference type="ARBA" id="ARBA00022448"/>
    </source>
</evidence>
<protein>
    <recommendedName>
        <fullName evidence="5">phosphoenolpyruvate--protein phosphotransferase</fullName>
        <ecNumber evidence="5">2.7.3.9</ecNumber>
    </recommendedName>
</protein>
<dbReference type="NCBIfam" id="TIGR01417">
    <property type="entry name" value="PTS_I_fam"/>
    <property type="match status" value="1"/>
</dbReference>
<dbReference type="SUPFAM" id="SSF55594">
    <property type="entry name" value="HPr-like"/>
    <property type="match status" value="1"/>
</dbReference>
<keyword evidence="17" id="KW-1185">Reference proteome</keyword>
<accession>A0A1Y4DDU2</accession>
<evidence type="ECO:0000256" key="13">
    <source>
        <dbReference type="ARBA" id="ARBA00022842"/>
    </source>
</evidence>
<name>A0A1Y4DDU2_9BACT</name>
<dbReference type="InterPro" id="IPR008731">
    <property type="entry name" value="PTS_EIN"/>
</dbReference>
<dbReference type="Pfam" id="PF00358">
    <property type="entry name" value="PTS_EIIA_1"/>
    <property type="match status" value="1"/>
</dbReference>
<dbReference type="PROSITE" id="PS00371">
    <property type="entry name" value="PTS_EIIA_TYPE_1_HIS"/>
    <property type="match status" value="1"/>
</dbReference>
<dbReference type="Pfam" id="PF00391">
    <property type="entry name" value="PEP-utilizers"/>
    <property type="match status" value="1"/>
</dbReference>
<dbReference type="PROSITE" id="PS50817">
    <property type="entry name" value="INTEIN_N_TER"/>
    <property type="match status" value="1"/>
</dbReference>
<dbReference type="InterPro" id="IPR008279">
    <property type="entry name" value="PEP-util_enz_mobile_dom"/>
</dbReference>
<evidence type="ECO:0000313" key="17">
    <source>
        <dbReference type="Proteomes" id="UP000196368"/>
    </source>
</evidence>
<comment type="catalytic activity">
    <reaction evidence="1">
        <text>L-histidyl-[protein] + phosphoenolpyruvate = N(pros)-phospho-L-histidyl-[protein] + pyruvate</text>
        <dbReference type="Rhea" id="RHEA:23880"/>
        <dbReference type="Rhea" id="RHEA-COMP:9745"/>
        <dbReference type="Rhea" id="RHEA-COMP:9746"/>
        <dbReference type="ChEBI" id="CHEBI:15361"/>
        <dbReference type="ChEBI" id="CHEBI:29979"/>
        <dbReference type="ChEBI" id="CHEBI:58702"/>
        <dbReference type="ChEBI" id="CHEBI:64837"/>
        <dbReference type="EC" id="2.7.3.9"/>
    </reaction>
</comment>
<keyword evidence="13" id="KW-0460">Magnesium</keyword>
<dbReference type="PANTHER" id="PTHR46244">
    <property type="entry name" value="PHOSPHOENOLPYRUVATE-PROTEIN PHOSPHOTRANSFERASE"/>
    <property type="match status" value="1"/>
</dbReference>
<gene>
    <name evidence="16" type="ORF">B5F75_00360</name>
</gene>
<dbReference type="InterPro" id="IPR011055">
    <property type="entry name" value="Dup_hybrid_motif"/>
</dbReference>
<keyword evidence="7" id="KW-0963">Cytoplasm</keyword>
<dbReference type="SUPFAM" id="SSF51621">
    <property type="entry name" value="Phosphoenolpyruvate/pyruvate domain"/>
    <property type="match status" value="1"/>
</dbReference>
<keyword evidence="12" id="KW-0418">Kinase</keyword>
<evidence type="ECO:0000256" key="5">
    <source>
        <dbReference type="ARBA" id="ARBA00012232"/>
    </source>
</evidence>
<dbReference type="GO" id="GO:0016539">
    <property type="term" value="P:intein-mediated protein splicing"/>
    <property type="evidence" value="ECO:0007669"/>
    <property type="project" value="InterPro"/>
</dbReference>
<dbReference type="InterPro" id="IPR015813">
    <property type="entry name" value="Pyrv/PenolPyrv_kinase-like_dom"/>
</dbReference>
<dbReference type="Gene3D" id="2.70.70.10">
    <property type="entry name" value="Glucose Permease (Domain IIA)"/>
    <property type="match status" value="1"/>
</dbReference>